<feature type="transmembrane region" description="Helical" evidence="21">
    <location>
        <begin position="194"/>
        <end position="217"/>
    </location>
</feature>
<keyword evidence="8" id="KW-0479">Metal-binding</keyword>
<evidence type="ECO:0000256" key="11">
    <source>
        <dbReference type="ARBA" id="ARBA00022946"/>
    </source>
</evidence>
<comment type="similarity">
    <text evidence="2">Belongs to the LETM1 family.</text>
</comment>
<dbReference type="SUPFAM" id="SSF47473">
    <property type="entry name" value="EF-hand"/>
    <property type="match status" value="1"/>
</dbReference>
<evidence type="ECO:0000256" key="12">
    <source>
        <dbReference type="ARBA" id="ARBA00022989"/>
    </source>
</evidence>
<evidence type="ECO:0000256" key="15">
    <source>
        <dbReference type="ARBA" id="ARBA00023128"/>
    </source>
</evidence>
<feature type="compositionally biased region" description="Polar residues" evidence="20">
    <location>
        <begin position="793"/>
        <end position="807"/>
    </location>
</feature>
<keyword evidence="6" id="KW-0109">Calcium transport</keyword>
<keyword evidence="4" id="KW-0813">Transport</keyword>
<proteinExistence type="evidence at transcript level"/>
<feature type="domain" description="Letm1 RBD" evidence="23">
    <location>
        <begin position="240"/>
        <end position="442"/>
    </location>
</feature>
<dbReference type="InterPro" id="IPR059005">
    <property type="entry name" value="LETM1_C"/>
</dbReference>
<evidence type="ECO:0000256" key="21">
    <source>
        <dbReference type="SAM" id="Phobius"/>
    </source>
</evidence>
<dbReference type="InterPro" id="IPR033122">
    <property type="entry name" value="LETM1-like_RBD"/>
</dbReference>
<dbReference type="AlphaFoldDB" id="R4WTU9"/>
<evidence type="ECO:0000256" key="20">
    <source>
        <dbReference type="SAM" id="MobiDB-lite"/>
    </source>
</evidence>
<sequence length="825" mass="93681">MYSFNSKGCLIFRTPPFLNKGEKFRKMHARKLCPLCSPLNQNIVLRPLSIYNKNNYRPTHYDYEQRLQMQTYQPVIIPSIGFAFQRTNIHTSALLYGSEPLKPSSKVEETVQVLKEKAKENLEATLTQPEKAVAVPQKKSLQQRIKAEIIHYYHGFRLLFLDINVCTKLVWRILNGNQLTRREHKLLVRTVGDLFRLIPFSVFIIVPFMELALPLFIKFFPGMLPSTFQTSSDKEDKLKKNFKVKLEMTKFLQKTLDDMAVFSKGGHSSQAAKEFSEFFQKIRTSGAMSTSDEIMKFSKLFEDEITLDNLPRPQLMALCRVLEMNPIGTTNFLRFQIRLKLRSLTADDKMIQKEGINSLSVSELQAACRARGMRALGVSEERLKAQLAQWLDLSLEKKVPPSLLLLTQAFMFPEAISTEQKLAATIQALPDVVGTATKAVIGEREGKVDFKTKVQVVKEEMEKIKEERLELQQEEIKTQQIEAEKAKEEIMVDSAPTLLGGRVDPALKALVDDIKKAVIKDQKGEEEVTSKDIAALESALEQKLLFEKETLAELREEMQEYEEDIHELKTMISTSKQVEEVKETKAAKRLFQRVNKLISKMDKVLAKLEAQEQKSPDASPPPEKKAGEDVLRIDELIDSIKKIQGVTESPSLERLSEVLNKLDADRDGLVRVDLLLKMLEIVGDEGVKLSKKQINELVELLDKEEALEMELQIIKSLNKRDDLSDLQKEFEVKKAEMMLKLEKGKQEAARQSEAAHKVSTPDITSSVEKKIPIIEPEISDSKPEKKERVAVSAASNNSQREISSTKPAITVEEPKSSTGGPKDLR</sequence>
<keyword evidence="12 21" id="KW-1133">Transmembrane helix</keyword>
<dbReference type="Pfam" id="PF07766">
    <property type="entry name" value="LETM1_RBD"/>
    <property type="match status" value="1"/>
</dbReference>
<feature type="region of interest" description="Disordered" evidence="20">
    <location>
        <begin position="609"/>
        <end position="628"/>
    </location>
</feature>
<evidence type="ECO:0000256" key="18">
    <source>
        <dbReference type="PROSITE-ProRule" id="PRU01094"/>
    </source>
</evidence>
<dbReference type="GO" id="GO:0005743">
    <property type="term" value="C:mitochondrial inner membrane"/>
    <property type="evidence" value="ECO:0007669"/>
    <property type="project" value="UniProtKB-SubCell"/>
</dbReference>
<evidence type="ECO:0000256" key="4">
    <source>
        <dbReference type="ARBA" id="ARBA00022448"/>
    </source>
</evidence>
<dbReference type="GO" id="GO:0043022">
    <property type="term" value="F:ribosome binding"/>
    <property type="evidence" value="ECO:0007669"/>
    <property type="project" value="InterPro"/>
</dbReference>
<evidence type="ECO:0000259" key="22">
    <source>
        <dbReference type="PROSITE" id="PS50222"/>
    </source>
</evidence>
<dbReference type="GO" id="GO:0030003">
    <property type="term" value="P:intracellular monoatomic cation homeostasis"/>
    <property type="evidence" value="ECO:0007669"/>
    <property type="project" value="TreeGrafter"/>
</dbReference>
<feature type="domain" description="EF-hand" evidence="22">
    <location>
        <begin position="650"/>
        <end position="685"/>
    </location>
</feature>
<dbReference type="InterPro" id="IPR011992">
    <property type="entry name" value="EF-hand-dom_pair"/>
</dbReference>
<dbReference type="EMBL" id="AK418132">
    <property type="protein sequence ID" value="BAN21347.1"/>
    <property type="molecule type" value="mRNA"/>
</dbReference>
<keyword evidence="9" id="KW-0999">Mitochondrion inner membrane</keyword>
<dbReference type="InterPro" id="IPR044202">
    <property type="entry name" value="LETM1/MDM38-like"/>
</dbReference>
<organism evidence="24">
    <name type="scientific">Riptortus pedestris</name>
    <name type="common">Bean bug</name>
    <dbReference type="NCBI Taxonomy" id="329032"/>
    <lineage>
        <taxon>Eukaryota</taxon>
        <taxon>Metazoa</taxon>
        <taxon>Ecdysozoa</taxon>
        <taxon>Arthropoda</taxon>
        <taxon>Hexapoda</taxon>
        <taxon>Insecta</taxon>
        <taxon>Pterygota</taxon>
        <taxon>Neoptera</taxon>
        <taxon>Paraneoptera</taxon>
        <taxon>Hemiptera</taxon>
        <taxon>Heteroptera</taxon>
        <taxon>Panheteroptera</taxon>
        <taxon>Pentatomomorpha</taxon>
        <taxon>Coreoidea</taxon>
        <taxon>Alydidae</taxon>
        <taxon>Riptortus</taxon>
    </lineage>
</organism>
<keyword evidence="15 18" id="KW-0496">Mitochondrion</keyword>
<dbReference type="InterPro" id="IPR002048">
    <property type="entry name" value="EF_hand_dom"/>
</dbReference>
<evidence type="ECO:0000256" key="1">
    <source>
        <dbReference type="ARBA" id="ARBA00004434"/>
    </source>
</evidence>
<comment type="subcellular location">
    <subcellularLocation>
        <location evidence="1">Mitochondrion inner membrane</location>
        <topology evidence="1">Single-pass membrane protein</topology>
    </subcellularLocation>
</comment>
<dbReference type="Pfam" id="PF26561">
    <property type="entry name" value="LETM1_C"/>
    <property type="match status" value="1"/>
</dbReference>
<keyword evidence="16 21" id="KW-0472">Membrane</keyword>
<evidence type="ECO:0000313" key="24">
    <source>
        <dbReference type="EMBL" id="BAN21347.1"/>
    </source>
</evidence>
<evidence type="ECO:0000256" key="6">
    <source>
        <dbReference type="ARBA" id="ARBA00022568"/>
    </source>
</evidence>
<keyword evidence="11" id="KW-0809">Transit peptide</keyword>
<keyword evidence="13 19" id="KW-0175">Coiled coil</keyword>
<protein>
    <recommendedName>
        <fullName evidence="3">Mitochondrial proton/calcium exchanger protein</fullName>
    </recommendedName>
    <alternativeName>
        <fullName evidence="17">Leucine zipper-EF-hand-containing transmembrane protein 1</fullName>
    </alternativeName>
</protein>
<keyword evidence="14" id="KW-0406">Ion transport</keyword>
<dbReference type="PANTHER" id="PTHR14009:SF1">
    <property type="entry name" value="MITOCHONDRIAL PROTON_CALCIUM EXCHANGER PROTEIN"/>
    <property type="match status" value="1"/>
</dbReference>
<evidence type="ECO:0000256" key="3">
    <source>
        <dbReference type="ARBA" id="ARBA00020557"/>
    </source>
</evidence>
<evidence type="ECO:0000259" key="23">
    <source>
        <dbReference type="PROSITE" id="PS51758"/>
    </source>
</evidence>
<evidence type="ECO:0000256" key="16">
    <source>
        <dbReference type="ARBA" id="ARBA00023136"/>
    </source>
</evidence>
<feature type="coiled-coil region" evidence="19">
    <location>
        <begin position="447"/>
        <end position="491"/>
    </location>
</feature>
<dbReference type="PROSITE" id="PS51758">
    <property type="entry name" value="LETM1_RBD"/>
    <property type="match status" value="1"/>
</dbReference>
<evidence type="ECO:0000256" key="10">
    <source>
        <dbReference type="ARBA" id="ARBA00022837"/>
    </source>
</evidence>
<reference evidence="24" key="1">
    <citation type="journal article" date="2013" name="PLoS ONE">
        <title>Gene expression in gut symbiotic organ of stinkbug affected by extracellular bacterial symbiont.</title>
        <authorList>
            <person name="Futahashi R."/>
            <person name="Tanaka K."/>
            <person name="Tanahashi M."/>
            <person name="Nikoh N."/>
            <person name="Kikuchi Y."/>
            <person name="Lee B.L."/>
            <person name="Fukatsu T."/>
        </authorList>
    </citation>
    <scope>NUCLEOTIDE SEQUENCE</scope>
    <source>
        <tissue evidence="24">Midgut</tissue>
    </source>
</reference>
<feature type="region of interest" description="Disordered" evidence="20">
    <location>
        <begin position="746"/>
        <end position="825"/>
    </location>
</feature>
<keyword evidence="7 21" id="KW-0812">Transmembrane</keyword>
<dbReference type="PROSITE" id="PS50222">
    <property type="entry name" value="EF_HAND_2"/>
    <property type="match status" value="1"/>
</dbReference>
<evidence type="ECO:0000256" key="7">
    <source>
        <dbReference type="ARBA" id="ARBA00022692"/>
    </source>
</evidence>
<dbReference type="PANTHER" id="PTHR14009">
    <property type="entry name" value="LEUCINE ZIPPER-EF-HAND CONTAINING TRANSMEMBRANE PROTEIN"/>
    <property type="match status" value="1"/>
</dbReference>
<evidence type="ECO:0000256" key="17">
    <source>
        <dbReference type="ARBA" id="ARBA00031360"/>
    </source>
</evidence>
<dbReference type="GO" id="GO:0005509">
    <property type="term" value="F:calcium ion binding"/>
    <property type="evidence" value="ECO:0007669"/>
    <property type="project" value="InterPro"/>
</dbReference>
<feature type="compositionally biased region" description="Basic and acidic residues" evidence="20">
    <location>
        <begin position="746"/>
        <end position="756"/>
    </location>
</feature>
<keyword evidence="5" id="KW-0050">Antiport</keyword>
<evidence type="ECO:0000256" key="19">
    <source>
        <dbReference type="SAM" id="Coils"/>
    </source>
</evidence>
<name>R4WTU9_RIPPE</name>
<evidence type="ECO:0000256" key="14">
    <source>
        <dbReference type="ARBA" id="ARBA00023065"/>
    </source>
</evidence>
<evidence type="ECO:0000256" key="5">
    <source>
        <dbReference type="ARBA" id="ARBA00022449"/>
    </source>
</evidence>
<evidence type="ECO:0000256" key="2">
    <source>
        <dbReference type="ARBA" id="ARBA00009584"/>
    </source>
</evidence>
<keyword evidence="10" id="KW-0106">Calcium</keyword>
<evidence type="ECO:0000256" key="13">
    <source>
        <dbReference type="ARBA" id="ARBA00023054"/>
    </source>
</evidence>
<dbReference type="GO" id="GO:0015297">
    <property type="term" value="F:antiporter activity"/>
    <property type="evidence" value="ECO:0007669"/>
    <property type="project" value="UniProtKB-KW"/>
</dbReference>
<feature type="compositionally biased region" description="Basic and acidic residues" evidence="20">
    <location>
        <begin position="779"/>
        <end position="789"/>
    </location>
</feature>
<evidence type="ECO:0000256" key="9">
    <source>
        <dbReference type="ARBA" id="ARBA00022792"/>
    </source>
</evidence>
<accession>R4WTU9</accession>
<evidence type="ECO:0000256" key="8">
    <source>
        <dbReference type="ARBA" id="ARBA00022723"/>
    </source>
</evidence>